<evidence type="ECO:0000256" key="14">
    <source>
        <dbReference type="PROSITE-ProRule" id="PRU01379"/>
    </source>
</evidence>
<keyword evidence="9" id="KW-0378">Hydrolase</keyword>
<evidence type="ECO:0000256" key="3">
    <source>
        <dbReference type="ARBA" id="ARBA00005988"/>
    </source>
</evidence>
<dbReference type="KEGG" id="dpo:4817147"/>
<dbReference type="SMART" id="SM00631">
    <property type="entry name" value="Zn_pept"/>
    <property type="match status" value="1"/>
</dbReference>
<dbReference type="InterPro" id="IPR057246">
    <property type="entry name" value="CARBOXYPEPT_ZN_1"/>
</dbReference>
<dbReference type="GO" id="GO:0005615">
    <property type="term" value="C:extracellular space"/>
    <property type="evidence" value="ECO:0007669"/>
    <property type="project" value="TreeGrafter"/>
</dbReference>
<evidence type="ECO:0000256" key="6">
    <source>
        <dbReference type="ARBA" id="ARBA00022670"/>
    </source>
</evidence>
<accession>A0A6I8UJD1</accession>
<dbReference type="Pfam" id="PF00246">
    <property type="entry name" value="Peptidase_M14"/>
    <property type="match status" value="1"/>
</dbReference>
<evidence type="ECO:0000313" key="18">
    <source>
        <dbReference type="RefSeq" id="XP_001356460.3"/>
    </source>
</evidence>
<dbReference type="GO" id="GO:0008270">
    <property type="term" value="F:zinc ion binding"/>
    <property type="evidence" value="ECO:0007669"/>
    <property type="project" value="InterPro"/>
</dbReference>
<evidence type="ECO:0000256" key="10">
    <source>
        <dbReference type="ARBA" id="ARBA00022833"/>
    </source>
</evidence>
<dbReference type="InterPro" id="IPR003146">
    <property type="entry name" value="M14A_act_pep"/>
</dbReference>
<evidence type="ECO:0000256" key="5">
    <source>
        <dbReference type="ARBA" id="ARBA00022645"/>
    </source>
</evidence>
<dbReference type="PROSITE" id="PS52035">
    <property type="entry name" value="PEPTIDASE_M14"/>
    <property type="match status" value="1"/>
</dbReference>
<dbReference type="FunFam" id="3.40.630.10:FF:000001">
    <property type="entry name" value="Carboxypeptidase B"/>
    <property type="match status" value="1"/>
</dbReference>
<sequence length="426" mass="48290">MVNMRLLWLCAATLVVLASAGTLKDTPKQRFDNYGVYKLTIRNRIQLALIEKIGEISNKYDIWKEYDEHTKEVHIMVSPEELKHFQELLKVNDISSEQMIENVQELIDGEQVTAAADSGTFGWTKYYELSEIEAWLDSVLAAYPTVTEEFIVGQSYEGRTIRGIKISHKAGNPGIFIESNIHAREWITSASATWFINQLLTSEEPAVRNLAESYDWHIVPVFNVDGFEYSHAKNRMWRKTRQPHATNECIGADANRNFDSHWLENNGASSNPCSETFAGDEPGSEPEAKALVEYLTQIKDQFSVYISFHSYGQYLLSPYGHTAAEFPDNYADLLEIGEAFATAIEDLPYGTVYRYGSTADVLYVATGTSVDWVFNELDKKVAFTIEYRDQGRYGFILPPVQIIPNCEELMAGMLALIDKTKELGYI</sequence>
<evidence type="ECO:0000256" key="2">
    <source>
        <dbReference type="ARBA" id="ARBA00004613"/>
    </source>
</evidence>
<dbReference type="RefSeq" id="XP_001356460.3">
    <property type="nucleotide sequence ID" value="XM_001356424.4"/>
</dbReference>
<feature type="signal peptide" evidence="15">
    <location>
        <begin position="1"/>
        <end position="20"/>
    </location>
</feature>
<evidence type="ECO:0000256" key="4">
    <source>
        <dbReference type="ARBA" id="ARBA00022525"/>
    </source>
</evidence>
<evidence type="ECO:0000256" key="12">
    <source>
        <dbReference type="ARBA" id="ARBA00023157"/>
    </source>
</evidence>
<proteinExistence type="inferred from homology"/>
<dbReference type="FunFam" id="3.30.70.340:FF:000002">
    <property type="entry name" value="Carboxypeptidase A"/>
    <property type="match status" value="1"/>
</dbReference>
<keyword evidence="10" id="KW-0862">Zinc</keyword>
<evidence type="ECO:0000256" key="8">
    <source>
        <dbReference type="ARBA" id="ARBA00022729"/>
    </source>
</evidence>
<evidence type="ECO:0000313" key="17">
    <source>
        <dbReference type="Proteomes" id="UP000001819"/>
    </source>
</evidence>
<feature type="chain" id="PRO_5026165555" description="Zinc carboxypeptidase A 1" evidence="15">
    <location>
        <begin position="21"/>
        <end position="426"/>
    </location>
</feature>
<dbReference type="Gene3D" id="3.30.70.340">
    <property type="entry name" value="Metallocarboxypeptidase-like"/>
    <property type="match status" value="1"/>
</dbReference>
<comment type="cofactor">
    <cofactor evidence="1">
        <name>Zn(2+)</name>
        <dbReference type="ChEBI" id="CHEBI:29105"/>
    </cofactor>
</comment>
<keyword evidence="12" id="KW-1015">Disulfide bond</keyword>
<dbReference type="PANTHER" id="PTHR11705">
    <property type="entry name" value="PROTEASE FAMILY M14 CARBOXYPEPTIDASE A,B"/>
    <property type="match status" value="1"/>
</dbReference>
<comment type="subcellular location">
    <subcellularLocation>
        <location evidence="2">Secreted</location>
    </subcellularLocation>
</comment>
<dbReference type="PRINTS" id="PR00765">
    <property type="entry name" value="CRBOXYPTASEA"/>
</dbReference>
<dbReference type="GO" id="GO:0004181">
    <property type="term" value="F:metallocarboxypeptidase activity"/>
    <property type="evidence" value="ECO:0007669"/>
    <property type="project" value="InterPro"/>
</dbReference>
<keyword evidence="11" id="KW-0482">Metalloprotease</keyword>
<evidence type="ECO:0000259" key="16">
    <source>
        <dbReference type="PROSITE" id="PS52035"/>
    </source>
</evidence>
<comment type="similarity">
    <text evidence="3 14">Belongs to the peptidase M14 family.</text>
</comment>
<dbReference type="Pfam" id="PF02244">
    <property type="entry name" value="Propep_M14"/>
    <property type="match status" value="1"/>
</dbReference>
<evidence type="ECO:0000256" key="7">
    <source>
        <dbReference type="ARBA" id="ARBA00022723"/>
    </source>
</evidence>
<dbReference type="SUPFAM" id="SSF53187">
    <property type="entry name" value="Zn-dependent exopeptidases"/>
    <property type="match status" value="1"/>
</dbReference>
<evidence type="ECO:0000256" key="1">
    <source>
        <dbReference type="ARBA" id="ARBA00001947"/>
    </source>
</evidence>
<dbReference type="InterPro" id="IPR036990">
    <property type="entry name" value="M14A-like_propep"/>
</dbReference>
<dbReference type="InParanoid" id="A0A6I8UJD1"/>
<keyword evidence="7" id="KW-0479">Metal-binding</keyword>
<evidence type="ECO:0000256" key="9">
    <source>
        <dbReference type="ARBA" id="ARBA00022801"/>
    </source>
</evidence>
<keyword evidence="4" id="KW-0964">Secreted</keyword>
<dbReference type="CDD" id="cd03860">
    <property type="entry name" value="M14_CP_A-B_like"/>
    <property type="match status" value="1"/>
</dbReference>
<organism evidence="17 18">
    <name type="scientific">Drosophila pseudoobscura pseudoobscura</name>
    <name type="common">Fruit fly</name>
    <dbReference type="NCBI Taxonomy" id="46245"/>
    <lineage>
        <taxon>Eukaryota</taxon>
        <taxon>Metazoa</taxon>
        <taxon>Ecdysozoa</taxon>
        <taxon>Arthropoda</taxon>
        <taxon>Hexapoda</taxon>
        <taxon>Insecta</taxon>
        <taxon>Pterygota</taxon>
        <taxon>Neoptera</taxon>
        <taxon>Endopterygota</taxon>
        <taxon>Diptera</taxon>
        <taxon>Brachycera</taxon>
        <taxon>Muscomorpha</taxon>
        <taxon>Ephydroidea</taxon>
        <taxon>Drosophilidae</taxon>
        <taxon>Drosophila</taxon>
        <taxon>Sophophora</taxon>
    </lineage>
</organism>
<dbReference type="SUPFAM" id="SSF54897">
    <property type="entry name" value="Protease propeptides/inhibitors"/>
    <property type="match status" value="1"/>
</dbReference>
<feature type="active site" description="Proton donor/acceptor" evidence="14">
    <location>
        <position position="386"/>
    </location>
</feature>
<dbReference type="PANTHER" id="PTHR11705:SF123">
    <property type="entry name" value="PEPTIDASE M14 CARBOXYPEPTIDASE A DOMAIN-CONTAINING PROTEIN-RELATED"/>
    <property type="match status" value="1"/>
</dbReference>
<keyword evidence="5 18" id="KW-0121">Carboxypeptidase</keyword>
<dbReference type="AlphaFoldDB" id="A0A6I8UJD1"/>
<evidence type="ECO:0000256" key="15">
    <source>
        <dbReference type="SAM" id="SignalP"/>
    </source>
</evidence>
<dbReference type="PROSITE" id="PS00132">
    <property type="entry name" value="CARBOXYPEPT_ZN_1"/>
    <property type="match status" value="1"/>
</dbReference>
<keyword evidence="8 15" id="KW-0732">Signal</keyword>
<keyword evidence="17" id="KW-1185">Reference proteome</keyword>
<reference evidence="18" key="1">
    <citation type="submission" date="2025-08" db="UniProtKB">
        <authorList>
            <consortium name="RefSeq"/>
        </authorList>
    </citation>
    <scope>IDENTIFICATION</scope>
    <source>
        <strain evidence="18">MV-25-SWS-2005</strain>
        <tissue evidence="18">Whole body</tissue>
    </source>
</reference>
<keyword evidence="6" id="KW-0645">Protease</keyword>
<dbReference type="Proteomes" id="UP000001819">
    <property type="component" value="Chromosome 4"/>
</dbReference>
<dbReference type="FunCoup" id="A0A6I8UJD1">
    <property type="interactions" value="61"/>
</dbReference>
<feature type="domain" description="Peptidase M14" evidence="16">
    <location>
        <begin position="125"/>
        <end position="420"/>
    </location>
</feature>
<dbReference type="Gene3D" id="3.40.630.10">
    <property type="entry name" value="Zn peptidases"/>
    <property type="match status" value="1"/>
</dbReference>
<evidence type="ECO:0000256" key="13">
    <source>
        <dbReference type="ARBA" id="ARBA00069039"/>
    </source>
</evidence>
<dbReference type="ExpressionAtlas" id="A0A6I8UJD1">
    <property type="expression patterns" value="baseline"/>
</dbReference>
<dbReference type="GO" id="GO:0006508">
    <property type="term" value="P:proteolysis"/>
    <property type="evidence" value="ECO:0007669"/>
    <property type="project" value="UniProtKB-KW"/>
</dbReference>
<gene>
    <name evidence="18" type="primary">LOC4817147</name>
</gene>
<protein>
    <recommendedName>
        <fullName evidence="13">Zinc carboxypeptidase A 1</fullName>
    </recommendedName>
</protein>
<name>A0A6I8UJD1_DROPS</name>
<dbReference type="InterPro" id="IPR000834">
    <property type="entry name" value="Peptidase_M14"/>
</dbReference>
<evidence type="ECO:0000256" key="11">
    <source>
        <dbReference type="ARBA" id="ARBA00023049"/>
    </source>
</evidence>